<feature type="compositionally biased region" description="Polar residues" evidence="1">
    <location>
        <begin position="119"/>
        <end position="133"/>
    </location>
</feature>
<name>A0AAD9PLU7_9APIC</name>
<dbReference type="EMBL" id="JALLKP010000001">
    <property type="protein sequence ID" value="KAK2197234.1"/>
    <property type="molecule type" value="Genomic_DNA"/>
</dbReference>
<evidence type="ECO:0000313" key="2">
    <source>
        <dbReference type="EMBL" id="KAK2197234.1"/>
    </source>
</evidence>
<dbReference type="KEGG" id="bdw:94334531"/>
<keyword evidence="3" id="KW-1185">Reference proteome</keyword>
<dbReference type="AlphaFoldDB" id="A0AAD9PLU7"/>
<gene>
    <name evidence="2" type="ORF">BdWA1_000233</name>
</gene>
<evidence type="ECO:0000313" key="3">
    <source>
        <dbReference type="Proteomes" id="UP001214638"/>
    </source>
</evidence>
<dbReference type="GeneID" id="94334531"/>
<organism evidence="2 3">
    <name type="scientific">Babesia duncani</name>
    <dbReference type="NCBI Taxonomy" id="323732"/>
    <lineage>
        <taxon>Eukaryota</taxon>
        <taxon>Sar</taxon>
        <taxon>Alveolata</taxon>
        <taxon>Apicomplexa</taxon>
        <taxon>Aconoidasida</taxon>
        <taxon>Piroplasmida</taxon>
        <taxon>Babesiidae</taxon>
        <taxon>Babesia</taxon>
    </lineage>
</organism>
<feature type="region of interest" description="Disordered" evidence="1">
    <location>
        <begin position="119"/>
        <end position="142"/>
    </location>
</feature>
<comment type="caution">
    <text evidence="2">The sequence shown here is derived from an EMBL/GenBank/DDBJ whole genome shotgun (WGS) entry which is preliminary data.</text>
</comment>
<reference evidence="2" key="1">
    <citation type="journal article" date="2023" name="Nat. Microbiol.">
        <title>Babesia duncani multi-omics identifies virulence factors and drug targets.</title>
        <authorList>
            <person name="Singh P."/>
            <person name="Lonardi S."/>
            <person name="Liang Q."/>
            <person name="Vydyam P."/>
            <person name="Khabirova E."/>
            <person name="Fang T."/>
            <person name="Gihaz S."/>
            <person name="Thekkiniath J."/>
            <person name="Munshi M."/>
            <person name="Abel S."/>
            <person name="Ciampossin L."/>
            <person name="Batugedara G."/>
            <person name="Gupta M."/>
            <person name="Lu X.M."/>
            <person name="Lenz T."/>
            <person name="Chakravarty S."/>
            <person name="Cornillot E."/>
            <person name="Hu Y."/>
            <person name="Ma W."/>
            <person name="Gonzalez L.M."/>
            <person name="Sanchez S."/>
            <person name="Estrada K."/>
            <person name="Sanchez-Flores A."/>
            <person name="Montero E."/>
            <person name="Harb O.S."/>
            <person name="Le Roch K.G."/>
            <person name="Mamoun C.B."/>
        </authorList>
    </citation>
    <scope>NUCLEOTIDE SEQUENCE</scope>
    <source>
        <strain evidence="2">WA1</strain>
    </source>
</reference>
<dbReference type="Proteomes" id="UP001214638">
    <property type="component" value="Unassembled WGS sequence"/>
</dbReference>
<proteinExistence type="predicted"/>
<evidence type="ECO:0000256" key="1">
    <source>
        <dbReference type="SAM" id="MobiDB-lite"/>
    </source>
</evidence>
<accession>A0AAD9PLU7</accession>
<sequence>MADTESFEEQDYQRVPHVVSYGTNTNDSYYLDLYGNYMPINGMVPPETNGHQTYVIPWNIDYIRSSFYDGLIEPKYAYKTFDMAQNEYLANQFNIKTSEGIHNSGQNPEPIRQDEANKKNNYQSNDTKGNAKQSPKGDSGLVNENYPLYLDSISANYINEEYNEMEIPLDATVYHEIQGNFSMDTKDGNELNDIAFPYSNTCGGLDKDETLVPLTTFKINEPEGYDEQNSVYAKECTQTSVIDASSIIKNHEDTTLQTRETSCASTPKMDTCNQTFADNQYSNMNQVPKTLNSNWLGQSYYNNYDMMNIISENPNLGMVHNTGTWTFGDSYFPYIQENMYSFNTSTHKGYNNGLDVSGEYAKSPIPSNLENTNKSSAEKEAFEYLEHYPNGHDNQKQHFYNATKGMEYQNNSSAEHSEYSGMHTSGKTYNYTKHGVNKMLDETNINNVNLQDVDFINMSDKTWLTLRGAGMFKLGNKGRAVLKSKISKQLKGNTQMRVRAGQISGVRRATTRQLFQLAQVCGIKSHFK</sequence>
<protein>
    <submittedName>
        <fullName evidence="2">Uncharacterized protein</fullName>
    </submittedName>
</protein>
<dbReference type="RefSeq" id="XP_067804076.1">
    <property type="nucleotide sequence ID" value="XM_067945285.1"/>
</dbReference>